<proteinExistence type="predicted"/>
<keyword evidence="2" id="KW-0378">Hydrolase</keyword>
<dbReference type="InterPro" id="IPR036526">
    <property type="entry name" value="C-N_Hydrolase_sf"/>
</dbReference>
<dbReference type="SUPFAM" id="SSF56317">
    <property type="entry name" value="Carbon-nitrogen hydrolase"/>
    <property type="match status" value="1"/>
</dbReference>
<comment type="caution">
    <text evidence="2">The sequence shown here is derived from an EMBL/GenBank/DDBJ whole genome shotgun (WGS) entry which is preliminary data.</text>
</comment>
<evidence type="ECO:0000313" key="2">
    <source>
        <dbReference type="EMBL" id="RWT81124.1"/>
    </source>
</evidence>
<name>A0AB37VKI1_ENTCL</name>
<protein>
    <submittedName>
        <fullName evidence="2">Carbon-nitrogen hydrolase family protein</fullName>
    </submittedName>
</protein>
<dbReference type="Pfam" id="PF00795">
    <property type="entry name" value="CN_hydrolase"/>
    <property type="match status" value="1"/>
</dbReference>
<accession>A0AB37VKI1</accession>
<gene>
    <name evidence="2" type="ORF">DN595_08780</name>
</gene>
<organism evidence="2 3">
    <name type="scientific">Enterobacter cloacae</name>
    <dbReference type="NCBI Taxonomy" id="550"/>
    <lineage>
        <taxon>Bacteria</taxon>
        <taxon>Pseudomonadati</taxon>
        <taxon>Pseudomonadota</taxon>
        <taxon>Gammaproteobacteria</taxon>
        <taxon>Enterobacterales</taxon>
        <taxon>Enterobacteriaceae</taxon>
        <taxon>Enterobacter</taxon>
        <taxon>Enterobacter cloacae complex</taxon>
    </lineage>
</organism>
<dbReference type="AlphaFoldDB" id="A0AB37VKI1"/>
<dbReference type="Gene3D" id="3.60.110.10">
    <property type="entry name" value="Carbon-nitrogen hydrolase"/>
    <property type="match status" value="1"/>
</dbReference>
<dbReference type="InterPro" id="IPR003010">
    <property type="entry name" value="C-N_Hydrolase"/>
</dbReference>
<reference evidence="2 3" key="1">
    <citation type="submission" date="2018-06" db="EMBL/GenBank/DDBJ databases">
        <title>Carbapenemase-producing Enterobacteriaceae present in wastewater treatment plant effluent and nearby surface waters in the US.</title>
        <authorList>
            <person name="Mathys D.A."/>
            <person name="Mollenkopf D.F."/>
            <person name="Feicht S.M."/>
            <person name="Adams R.J."/>
            <person name="Albers A.L."/>
            <person name="Grooters S.V."/>
            <person name="Stuever D.M."/>
            <person name="Daniels J.B."/>
            <person name="Wittum T.E."/>
        </authorList>
    </citation>
    <scope>NUCLEOTIDE SEQUENCE [LARGE SCALE GENOMIC DNA]</scope>
    <source>
        <strain evidence="2 3">GEO_23_Down_A</strain>
    </source>
</reference>
<dbReference type="RefSeq" id="WP_128339116.1">
    <property type="nucleotide sequence ID" value="NZ_QKPI01000017.1"/>
</dbReference>
<evidence type="ECO:0000259" key="1">
    <source>
        <dbReference type="PROSITE" id="PS50263"/>
    </source>
</evidence>
<dbReference type="PROSITE" id="PS50263">
    <property type="entry name" value="CN_HYDROLASE"/>
    <property type="match status" value="1"/>
</dbReference>
<dbReference type="GO" id="GO:0016787">
    <property type="term" value="F:hydrolase activity"/>
    <property type="evidence" value="ECO:0007669"/>
    <property type="project" value="UniProtKB-KW"/>
</dbReference>
<dbReference type="EMBL" id="QKPI01000017">
    <property type="protein sequence ID" value="RWT81124.1"/>
    <property type="molecule type" value="Genomic_DNA"/>
</dbReference>
<evidence type="ECO:0000313" key="3">
    <source>
        <dbReference type="Proteomes" id="UP000289016"/>
    </source>
</evidence>
<sequence>MSHWNIAAAQYGGQHQSIDDHVTHHLRFIAEAARQRCDLLVFPELSLTGSGMSTLPPPPGDAQLDPLLDAAHFYRITVIAGLPVERNGLRQKGLALFTPSRQRALRYPQGSGASLMPGDKHLSIMDAHADSPNLDPSATLFTSCQSVRDYRWRQSISTLQRFAHKYAIAVLMANAGSGSALWDDKGQLIVRADNGELLLTGSLGRQGWQGDIIPLG</sequence>
<dbReference type="Proteomes" id="UP000289016">
    <property type="component" value="Unassembled WGS sequence"/>
</dbReference>
<feature type="domain" description="CN hydrolase" evidence="1">
    <location>
        <begin position="4"/>
        <end position="205"/>
    </location>
</feature>